<reference evidence="14" key="2">
    <citation type="submission" date="2020-08" db="EMBL/GenBank/DDBJ databases">
        <title>Plant Genome Project.</title>
        <authorList>
            <person name="Zhang R.-G."/>
        </authorList>
    </citation>
    <scope>NUCLEOTIDE SEQUENCE</scope>
    <source>
        <strain evidence="14">Huo1</strain>
        <tissue evidence="14">Leaf</tissue>
    </source>
</reference>
<dbReference type="GO" id="GO:0005886">
    <property type="term" value="C:plasma membrane"/>
    <property type="evidence" value="ECO:0007669"/>
    <property type="project" value="UniProtKB-SubCell"/>
</dbReference>
<evidence type="ECO:0000259" key="13">
    <source>
        <dbReference type="SMART" id="SM00499"/>
    </source>
</evidence>
<comment type="similarity">
    <text evidence="2">Belongs to the plant LTP family.</text>
</comment>
<dbReference type="InterPro" id="IPR000528">
    <property type="entry name" value="Plant_nsLTP"/>
</dbReference>
<evidence type="ECO:0000313" key="15">
    <source>
        <dbReference type="Proteomes" id="UP000298416"/>
    </source>
</evidence>
<keyword evidence="8" id="KW-1015">Disulfide bond</keyword>
<evidence type="ECO:0000313" key="14">
    <source>
        <dbReference type="EMBL" id="KAG6435132.1"/>
    </source>
</evidence>
<dbReference type="SMART" id="SM00499">
    <property type="entry name" value="AAI"/>
    <property type="match status" value="1"/>
</dbReference>
<evidence type="ECO:0000256" key="9">
    <source>
        <dbReference type="ARBA" id="ARBA00023180"/>
    </source>
</evidence>
<comment type="subcellular location">
    <subcellularLocation>
        <location evidence="1">Cell membrane</location>
        <topology evidence="1">Lipid-anchor</topology>
        <topology evidence="1">GPI-anchor</topology>
    </subcellularLocation>
</comment>
<protein>
    <recommendedName>
        <fullName evidence="13">Bifunctional inhibitor/plant lipid transfer protein/seed storage helical domain-containing protein</fullName>
    </recommendedName>
</protein>
<keyword evidence="4" id="KW-1003">Cell membrane</keyword>
<dbReference type="SUPFAM" id="SSF47699">
    <property type="entry name" value="Bifunctional inhibitor/lipid-transfer protein/seed storage 2S albumin"/>
    <property type="match status" value="1"/>
</dbReference>
<dbReference type="Gene3D" id="1.10.110.10">
    <property type="entry name" value="Plant lipid-transfer and hydrophobic proteins"/>
    <property type="match status" value="1"/>
</dbReference>
<feature type="signal peptide" evidence="12">
    <location>
        <begin position="1"/>
        <end position="29"/>
    </location>
</feature>
<dbReference type="GO" id="GO:0006869">
    <property type="term" value="P:lipid transport"/>
    <property type="evidence" value="ECO:0007669"/>
    <property type="project" value="InterPro"/>
</dbReference>
<dbReference type="AlphaFoldDB" id="A0A8X9AAK3"/>
<evidence type="ECO:0000256" key="3">
    <source>
        <dbReference type="ARBA" id="ARBA00022448"/>
    </source>
</evidence>
<dbReference type="Proteomes" id="UP000298416">
    <property type="component" value="Unassembled WGS sequence"/>
</dbReference>
<gene>
    <name evidence="14" type="ORF">SASPL_106783</name>
</gene>
<feature type="domain" description="Bifunctional inhibitor/plant lipid transfer protein/seed storage helical" evidence="13">
    <location>
        <begin position="36"/>
        <end position="113"/>
    </location>
</feature>
<dbReference type="InterPro" id="IPR036312">
    <property type="entry name" value="Bifun_inhib/LTP/seed_sf"/>
</dbReference>
<proteinExistence type="inferred from homology"/>
<evidence type="ECO:0000256" key="7">
    <source>
        <dbReference type="ARBA" id="ARBA00023121"/>
    </source>
</evidence>
<dbReference type="GO" id="GO:0098552">
    <property type="term" value="C:side of membrane"/>
    <property type="evidence" value="ECO:0007669"/>
    <property type="project" value="UniProtKB-KW"/>
</dbReference>
<dbReference type="CDD" id="cd00010">
    <property type="entry name" value="AAI_LTSS"/>
    <property type="match status" value="1"/>
</dbReference>
<dbReference type="PRINTS" id="PR00382">
    <property type="entry name" value="LIPIDTRNSFER"/>
</dbReference>
<keyword evidence="15" id="KW-1185">Reference proteome</keyword>
<evidence type="ECO:0000256" key="8">
    <source>
        <dbReference type="ARBA" id="ARBA00023157"/>
    </source>
</evidence>
<dbReference type="GO" id="GO:0008289">
    <property type="term" value="F:lipid binding"/>
    <property type="evidence" value="ECO:0007669"/>
    <property type="project" value="UniProtKB-KW"/>
</dbReference>
<evidence type="ECO:0000256" key="10">
    <source>
        <dbReference type="ARBA" id="ARBA00023288"/>
    </source>
</evidence>
<dbReference type="Pfam" id="PF14368">
    <property type="entry name" value="LTP_2"/>
    <property type="match status" value="1"/>
</dbReference>
<feature type="chain" id="PRO_5036443713" description="Bifunctional inhibitor/plant lipid transfer protein/seed storage helical domain-containing protein" evidence="12">
    <location>
        <begin position="30"/>
        <end position="196"/>
    </location>
</feature>
<evidence type="ECO:0000256" key="1">
    <source>
        <dbReference type="ARBA" id="ARBA00004609"/>
    </source>
</evidence>
<dbReference type="PANTHER" id="PTHR33044">
    <property type="entry name" value="BIFUNCTIONAL INHIBITOR/LIPID-TRANSFER PROTEIN/SEED STORAGE 2S ALBUMIN SUPERFAMILY PROTEIN-RELATED"/>
    <property type="match status" value="1"/>
</dbReference>
<accession>A0A8X9AAK3</accession>
<dbReference type="EMBL" id="PNBA02000002">
    <property type="protein sequence ID" value="KAG6435132.1"/>
    <property type="molecule type" value="Genomic_DNA"/>
</dbReference>
<evidence type="ECO:0000256" key="11">
    <source>
        <dbReference type="SAM" id="MobiDB-lite"/>
    </source>
</evidence>
<feature type="region of interest" description="Disordered" evidence="11">
    <location>
        <begin position="141"/>
        <end position="172"/>
    </location>
</feature>
<keyword evidence="9" id="KW-0325">Glycoprotein</keyword>
<keyword evidence="3" id="KW-0813">Transport</keyword>
<keyword evidence="10" id="KW-0449">Lipoprotein</keyword>
<dbReference type="InterPro" id="IPR043325">
    <property type="entry name" value="LTSS"/>
</dbReference>
<feature type="compositionally biased region" description="Low complexity" evidence="11">
    <location>
        <begin position="150"/>
        <end position="163"/>
    </location>
</feature>
<dbReference type="FunFam" id="1.10.110.10:FF:000001">
    <property type="entry name" value="Bifunctional inhibitor/lipid-transfer protein/seed storage 2S albumin superfamily protein"/>
    <property type="match status" value="1"/>
</dbReference>
<name>A0A8X9AAK3_SALSN</name>
<keyword evidence="6 12" id="KW-0732">Signal</keyword>
<keyword evidence="5" id="KW-0472">Membrane</keyword>
<sequence>MNISKALTLKSSFLLASTLMLFTLSVCDTSKDKEECAQSLVGLATCLPYVGGTAKSPTPDCCNGLKQLLKTNKKCLCVVIKDRNDPDLGLNINVTLALSLPHICNAPANISQCPALLNLPPNSPEAQVFYQLGENRSSVAAGPVAGGPAGSAAVPSPSSGGPPTSQQNTGGCGKLNTNTLLLTGFAAFITLFSPQL</sequence>
<comment type="caution">
    <text evidence="14">The sequence shown here is derived from an EMBL/GenBank/DDBJ whole genome shotgun (WGS) entry which is preliminary data.</text>
</comment>
<evidence type="ECO:0000256" key="6">
    <source>
        <dbReference type="ARBA" id="ARBA00022729"/>
    </source>
</evidence>
<evidence type="ECO:0000256" key="4">
    <source>
        <dbReference type="ARBA" id="ARBA00022475"/>
    </source>
</evidence>
<evidence type="ECO:0000256" key="12">
    <source>
        <dbReference type="SAM" id="SignalP"/>
    </source>
</evidence>
<dbReference type="OrthoDB" id="1938537at2759"/>
<organism evidence="14">
    <name type="scientific">Salvia splendens</name>
    <name type="common">Scarlet sage</name>
    <dbReference type="NCBI Taxonomy" id="180675"/>
    <lineage>
        <taxon>Eukaryota</taxon>
        <taxon>Viridiplantae</taxon>
        <taxon>Streptophyta</taxon>
        <taxon>Embryophyta</taxon>
        <taxon>Tracheophyta</taxon>
        <taxon>Spermatophyta</taxon>
        <taxon>Magnoliopsida</taxon>
        <taxon>eudicotyledons</taxon>
        <taxon>Gunneridae</taxon>
        <taxon>Pentapetalae</taxon>
        <taxon>asterids</taxon>
        <taxon>lamiids</taxon>
        <taxon>Lamiales</taxon>
        <taxon>Lamiaceae</taxon>
        <taxon>Nepetoideae</taxon>
        <taxon>Mentheae</taxon>
        <taxon>Salviinae</taxon>
        <taxon>Salvia</taxon>
        <taxon>Salvia subgen. Calosphace</taxon>
        <taxon>core Calosphace</taxon>
    </lineage>
</organism>
<reference evidence="14" key="1">
    <citation type="submission" date="2018-01" db="EMBL/GenBank/DDBJ databases">
        <authorList>
            <person name="Mao J.F."/>
        </authorList>
    </citation>
    <scope>NUCLEOTIDE SEQUENCE</scope>
    <source>
        <strain evidence="14">Huo1</strain>
        <tissue evidence="14">Leaf</tissue>
    </source>
</reference>
<evidence type="ECO:0000256" key="5">
    <source>
        <dbReference type="ARBA" id="ARBA00022622"/>
    </source>
</evidence>
<keyword evidence="5" id="KW-0336">GPI-anchor</keyword>
<evidence type="ECO:0000256" key="2">
    <source>
        <dbReference type="ARBA" id="ARBA00009748"/>
    </source>
</evidence>
<dbReference type="InterPro" id="IPR016140">
    <property type="entry name" value="Bifunc_inhib/LTP/seed_store"/>
</dbReference>
<keyword evidence="7" id="KW-0446">Lipid-binding</keyword>